<protein>
    <submittedName>
        <fullName evidence="1">Uncharacterized protein</fullName>
    </submittedName>
</protein>
<dbReference type="EMBL" id="CP004388">
    <property type="protein sequence ID" value="AJD53575.1"/>
    <property type="molecule type" value="Genomic_DNA"/>
</dbReference>
<evidence type="ECO:0000313" key="1">
    <source>
        <dbReference type="EMBL" id="AJD53575.1"/>
    </source>
</evidence>
<name>A0AB72UH17_9PROT</name>
<reference evidence="1 2" key="1">
    <citation type="journal article" date="2012" name="J. Bacteriol.">
        <title>Genome sequence of Thalassospira xiamenensis type strain M-5.</title>
        <authorList>
            <person name="Lai Q."/>
            <person name="Shao Z."/>
        </authorList>
    </citation>
    <scope>NUCLEOTIDE SEQUENCE [LARGE SCALE GENOMIC DNA]</scope>
    <source>
        <strain evidence="1 2">M-5</strain>
    </source>
</reference>
<proteinExistence type="predicted"/>
<dbReference type="Proteomes" id="UP000007127">
    <property type="component" value="Chromosome"/>
</dbReference>
<gene>
    <name evidence="1" type="ORF">TH3_17365</name>
</gene>
<sequence>MITLTMPKNNCAVEPHLTSGGAAQFGSFPKVASISWSCGQTNRRLMLENNAANIPYIQKQRERAEKDQQDADARDLKFAESLSAVLLEPGKDHEPLLAELANDPNYAPLVSPLRSAWSQRMNAQADVNMTPELVAAAGQLEVDIIRGDATVQDVLEAVKSKSIDASTMGRLIARWGSQYRYKSQIETSGARIKETADEGEVFLSRILSKSDGMGQETNGALVVQAIMHYQEEMSEFLTESPEVSLAVIRRRRNEIIKELTDDPVYRADMNLNGRPSITLPGQQALTNMPDWVK</sequence>
<organism evidence="1 2">
    <name type="scientific">Thalassospira xiamenensis M-5 = DSM 17429</name>
    <dbReference type="NCBI Taxonomy" id="1123366"/>
    <lineage>
        <taxon>Bacteria</taxon>
        <taxon>Pseudomonadati</taxon>
        <taxon>Pseudomonadota</taxon>
        <taxon>Alphaproteobacteria</taxon>
        <taxon>Rhodospirillales</taxon>
        <taxon>Thalassospiraceae</taxon>
        <taxon>Thalassospira</taxon>
    </lineage>
</organism>
<dbReference type="AlphaFoldDB" id="A0AB72UH17"/>
<evidence type="ECO:0000313" key="2">
    <source>
        <dbReference type="Proteomes" id="UP000007127"/>
    </source>
</evidence>
<dbReference type="KEGG" id="txi:TH3_17365"/>
<accession>A0AB72UH17</accession>